<protein>
    <recommendedName>
        <fullName evidence="4">Fimbrial protein</fullName>
    </recommendedName>
</protein>
<organism evidence="2 3">
    <name type="scientific">Enterobacter chinensis</name>
    <dbReference type="NCBI Taxonomy" id="3030997"/>
    <lineage>
        <taxon>Bacteria</taxon>
        <taxon>Pseudomonadati</taxon>
        <taxon>Pseudomonadota</taxon>
        <taxon>Gammaproteobacteria</taxon>
        <taxon>Enterobacterales</taxon>
        <taxon>Enterobacteriaceae</taxon>
        <taxon>Enterobacter</taxon>
    </lineage>
</organism>
<comment type="caution">
    <text evidence="2">The sequence shown here is derived from an EMBL/GenBank/DDBJ whole genome shotgun (WGS) entry which is preliminary data.</text>
</comment>
<proteinExistence type="predicted"/>
<feature type="signal peptide" evidence="1">
    <location>
        <begin position="1"/>
        <end position="24"/>
    </location>
</feature>
<gene>
    <name evidence="2" type="ORF">PYW49_22455</name>
</gene>
<dbReference type="Proteomes" id="UP001270266">
    <property type="component" value="Unassembled WGS sequence"/>
</dbReference>
<keyword evidence="1" id="KW-0732">Signal</keyword>
<reference evidence="2 3" key="1">
    <citation type="submission" date="2023-02" db="EMBL/GenBank/DDBJ databases">
        <title>The draft genomes of Enterobacter strains.</title>
        <authorList>
            <person name="He Y."/>
            <person name="Feng Y."/>
            <person name="Zong Z."/>
        </authorList>
    </citation>
    <scope>NUCLEOTIDE SEQUENCE [LARGE SCALE GENOMIC DNA]</scope>
    <source>
        <strain evidence="2 3">170198</strain>
    </source>
</reference>
<accession>A0ABU5D8U2</accession>
<feature type="chain" id="PRO_5046984003" description="Fimbrial protein" evidence="1">
    <location>
        <begin position="25"/>
        <end position="194"/>
    </location>
</feature>
<keyword evidence="3" id="KW-1185">Reference proteome</keyword>
<evidence type="ECO:0000313" key="3">
    <source>
        <dbReference type="Proteomes" id="UP001270266"/>
    </source>
</evidence>
<name>A0ABU5D8U2_9ENTR</name>
<evidence type="ECO:0008006" key="4">
    <source>
        <dbReference type="Google" id="ProtNLM"/>
    </source>
</evidence>
<sequence length="194" mass="20955">MNRTFLLPLLVACVAIGHASSAMAEEGCQVVSSVKNIDYGRLRREAMREVSTDIAGKHYQGYASVEREIQVSVICPNKRRIRLWVDGPARGNKAYRFSENGAMKITAKAARVDSGVVQLAVVPRGSEQLTAGAAEVTLLPGMSLAAVNGQEAVGQQLVVTLSVVTYTNNDAFKTRNTTDLEAQLTVNYEALQGR</sequence>
<dbReference type="RefSeq" id="WP_320387576.1">
    <property type="nucleotide sequence ID" value="NZ_JARDVI010000010.1"/>
</dbReference>
<evidence type="ECO:0000256" key="1">
    <source>
        <dbReference type="SAM" id="SignalP"/>
    </source>
</evidence>
<evidence type="ECO:0000313" key="2">
    <source>
        <dbReference type="EMBL" id="MDY0420419.1"/>
    </source>
</evidence>
<dbReference type="EMBL" id="JARDVI010000010">
    <property type="protein sequence ID" value="MDY0420419.1"/>
    <property type="molecule type" value="Genomic_DNA"/>
</dbReference>